<evidence type="ECO:0000256" key="2">
    <source>
        <dbReference type="ARBA" id="ARBA00023015"/>
    </source>
</evidence>
<dbReference type="EMBL" id="JABFUD020000012">
    <property type="protein sequence ID" value="KAI5072025.1"/>
    <property type="molecule type" value="Genomic_DNA"/>
</dbReference>
<accession>A0A9D4ZG82</accession>
<dbReference type="PANTHER" id="PTHR31221:SF42">
    <property type="entry name" value="WRKY TRANSCRIPTION FACTOR 49-RELATED"/>
    <property type="match status" value="1"/>
</dbReference>
<dbReference type="InterPro" id="IPR044810">
    <property type="entry name" value="WRKY_plant"/>
</dbReference>
<keyword evidence="9" id="KW-1185">Reference proteome</keyword>
<feature type="region of interest" description="Disordered" evidence="6">
    <location>
        <begin position="238"/>
        <end position="301"/>
    </location>
</feature>
<dbReference type="Proteomes" id="UP000886520">
    <property type="component" value="Chromosome 12"/>
</dbReference>
<keyword evidence="3" id="KW-0238">DNA-binding</keyword>
<dbReference type="InterPro" id="IPR036576">
    <property type="entry name" value="WRKY_dom_sf"/>
</dbReference>
<dbReference type="PANTHER" id="PTHR31221">
    <property type="entry name" value="WRKY TRANSCRIPTION FACTOR PROTEIN 1-RELATED"/>
    <property type="match status" value="1"/>
</dbReference>
<evidence type="ECO:0000313" key="9">
    <source>
        <dbReference type="Proteomes" id="UP000886520"/>
    </source>
</evidence>
<dbReference type="SUPFAM" id="SSF118290">
    <property type="entry name" value="WRKY DNA-binding domain"/>
    <property type="match status" value="1"/>
</dbReference>
<protein>
    <recommendedName>
        <fullName evidence="7">WRKY domain-containing protein</fullName>
    </recommendedName>
</protein>
<feature type="compositionally biased region" description="Basic and acidic residues" evidence="6">
    <location>
        <begin position="278"/>
        <end position="292"/>
    </location>
</feature>
<dbReference type="GO" id="GO:0043565">
    <property type="term" value="F:sequence-specific DNA binding"/>
    <property type="evidence" value="ECO:0007669"/>
    <property type="project" value="InterPro"/>
</dbReference>
<dbReference type="PROSITE" id="PS50811">
    <property type="entry name" value="WRKY"/>
    <property type="match status" value="1"/>
</dbReference>
<comment type="subcellular location">
    <subcellularLocation>
        <location evidence="1">Nucleus</location>
    </subcellularLocation>
</comment>
<gene>
    <name evidence="8" type="ORF">GOP47_0012131</name>
</gene>
<dbReference type="AlphaFoldDB" id="A0A9D4ZG82"/>
<keyword evidence="5" id="KW-0539">Nucleus</keyword>
<reference evidence="8" key="1">
    <citation type="submission" date="2021-01" db="EMBL/GenBank/DDBJ databases">
        <title>Adiantum capillus-veneris genome.</title>
        <authorList>
            <person name="Fang Y."/>
            <person name="Liao Q."/>
        </authorList>
    </citation>
    <scope>NUCLEOTIDE SEQUENCE</scope>
    <source>
        <strain evidence="8">H3</strain>
        <tissue evidence="8">Leaf</tissue>
    </source>
</reference>
<dbReference type="OrthoDB" id="10600056at2759"/>
<dbReference type="Pfam" id="PF03106">
    <property type="entry name" value="WRKY"/>
    <property type="match status" value="1"/>
</dbReference>
<dbReference type="GO" id="GO:0003700">
    <property type="term" value="F:DNA-binding transcription factor activity"/>
    <property type="evidence" value="ECO:0007669"/>
    <property type="project" value="InterPro"/>
</dbReference>
<evidence type="ECO:0000256" key="5">
    <source>
        <dbReference type="ARBA" id="ARBA00023242"/>
    </source>
</evidence>
<evidence type="ECO:0000256" key="4">
    <source>
        <dbReference type="ARBA" id="ARBA00023163"/>
    </source>
</evidence>
<comment type="caution">
    <text evidence="8">The sequence shown here is derived from an EMBL/GenBank/DDBJ whole genome shotgun (WGS) entry which is preliminary data.</text>
</comment>
<feature type="domain" description="WRKY" evidence="7">
    <location>
        <begin position="726"/>
        <end position="791"/>
    </location>
</feature>
<keyword evidence="4" id="KW-0804">Transcription</keyword>
<organism evidence="8 9">
    <name type="scientific">Adiantum capillus-veneris</name>
    <name type="common">Maidenhair fern</name>
    <dbReference type="NCBI Taxonomy" id="13818"/>
    <lineage>
        <taxon>Eukaryota</taxon>
        <taxon>Viridiplantae</taxon>
        <taxon>Streptophyta</taxon>
        <taxon>Embryophyta</taxon>
        <taxon>Tracheophyta</taxon>
        <taxon>Polypodiopsida</taxon>
        <taxon>Polypodiidae</taxon>
        <taxon>Polypodiales</taxon>
        <taxon>Pteridineae</taxon>
        <taxon>Pteridaceae</taxon>
        <taxon>Vittarioideae</taxon>
        <taxon>Adiantum</taxon>
    </lineage>
</organism>
<proteinExistence type="predicted"/>
<sequence>MSCNRRNLNHISSHEYPDHTLPSFSSDHPSHSANSDGCDNLYIGISPSAAADYQCSPEIEAHNIIINHLPSTLVLPADSALNHNIDHASNSYLNDQYYYSCCSSDDRAYSSADIAHLHHFISKALPHIDDDLTLLHNNFHLNIPAASDQIVASAEDERHMGCHREDQVQNVDDISFLSASCENDNIVDQLVHGASAAGLNIGRSAKSIDTHDDHGTNYLDDDRLQQLLPANNNMAGSTNCSHSLYGRPSSPETAGIPRPQPPRPCCSTQLHGAANGDLRPHPQFEGGGHHQAEGNTCTPSGDHSYILSEGASHCTITSSSILIAAGASASDARCVTNLQGCTSDLEEVLDILLEQVESAASCSAPHRPSYLMNQYDLAINVVASSDTASCVPSSGQRAAASASCDESSFVGRAQSLIASNSCTKDDAATEASWIIRKTDDPKNIGQINILHSQGQEYTTASIWQDNDREHTVRAFWDLPMPASTQDQDGRASWHCSEHQRNDYDIVVEDATRTSCQQKTEVAIKKIRVICQQGDNTNSHEVLAKTASTFRADQLLGQQPSGMELPTNDTNMKSCVMSSKTSTTANSRKAAWIGPTLMDVHKALQRKSHTIGCSGNGNLGLGGGSVMTTTESSTSNSNSSYSSAVISNPHLDHHNAVGQQLADDIQGQPGAASVDNNQGDKTSFLTDEVALLCKDEVEQAHELVDSWRLQKRAGGRAGPSYRVRVSSEEEAARDGYRWRKYGQKTIKNSPFPRCYYKCTSGKCQVKKQVERCTNQSKTFLVTYEGLHDHSRPDVCHMCASSSNFGHSHCPSTI</sequence>
<evidence type="ECO:0000256" key="1">
    <source>
        <dbReference type="ARBA" id="ARBA00004123"/>
    </source>
</evidence>
<dbReference type="InterPro" id="IPR003657">
    <property type="entry name" value="WRKY_dom"/>
</dbReference>
<keyword evidence="2" id="KW-0805">Transcription regulation</keyword>
<dbReference type="GO" id="GO:0005634">
    <property type="term" value="C:nucleus"/>
    <property type="evidence" value="ECO:0007669"/>
    <property type="project" value="UniProtKB-SubCell"/>
</dbReference>
<evidence type="ECO:0000256" key="6">
    <source>
        <dbReference type="SAM" id="MobiDB-lite"/>
    </source>
</evidence>
<evidence type="ECO:0000256" key="3">
    <source>
        <dbReference type="ARBA" id="ARBA00023125"/>
    </source>
</evidence>
<evidence type="ECO:0000313" key="8">
    <source>
        <dbReference type="EMBL" id="KAI5072025.1"/>
    </source>
</evidence>
<name>A0A9D4ZG82_ADICA</name>
<dbReference type="SMART" id="SM00774">
    <property type="entry name" value="WRKY"/>
    <property type="match status" value="1"/>
</dbReference>
<evidence type="ECO:0000259" key="7">
    <source>
        <dbReference type="PROSITE" id="PS50811"/>
    </source>
</evidence>
<dbReference type="Gene3D" id="2.20.25.80">
    <property type="entry name" value="WRKY domain"/>
    <property type="match status" value="1"/>
</dbReference>